<evidence type="ECO:0000256" key="1">
    <source>
        <dbReference type="SAM" id="MobiDB-lite"/>
    </source>
</evidence>
<feature type="region of interest" description="Disordered" evidence="1">
    <location>
        <begin position="49"/>
        <end position="119"/>
    </location>
</feature>
<proteinExistence type="predicted"/>
<keyword evidence="3" id="KW-1185">Reference proteome</keyword>
<gene>
    <name evidence="2" type="ORF">FA13DRAFT_1733794</name>
</gene>
<name>A0A4Y7T917_COPMI</name>
<accession>A0A4Y7T917</accession>
<comment type="caution">
    <text evidence="2">The sequence shown here is derived from an EMBL/GenBank/DDBJ whole genome shotgun (WGS) entry which is preliminary data.</text>
</comment>
<evidence type="ECO:0000313" key="3">
    <source>
        <dbReference type="Proteomes" id="UP000298030"/>
    </source>
</evidence>
<sequence>MSAAQGGGGGVATDAGPAYDVRYFLTHYHSLPVTRNDLLTLSFQDSELPPDYAAVYGGDPSAADDVEDSTEEAGSADAQATSTSQPAPAGSSTSKFPDPYAPIPSRRIQSVHKSPLPLP</sequence>
<feature type="compositionally biased region" description="Acidic residues" evidence="1">
    <location>
        <begin position="62"/>
        <end position="71"/>
    </location>
</feature>
<dbReference type="Proteomes" id="UP000298030">
    <property type="component" value="Unassembled WGS sequence"/>
</dbReference>
<feature type="compositionally biased region" description="Polar residues" evidence="1">
    <location>
        <begin position="78"/>
        <end position="95"/>
    </location>
</feature>
<dbReference type="EMBL" id="QPFP01000023">
    <property type="protein sequence ID" value="TEB30481.1"/>
    <property type="molecule type" value="Genomic_DNA"/>
</dbReference>
<dbReference type="AlphaFoldDB" id="A0A4Y7T917"/>
<protein>
    <submittedName>
        <fullName evidence="2">Uncharacterized protein</fullName>
    </submittedName>
</protein>
<evidence type="ECO:0000313" key="2">
    <source>
        <dbReference type="EMBL" id="TEB30481.1"/>
    </source>
</evidence>
<organism evidence="2 3">
    <name type="scientific">Coprinellus micaceus</name>
    <name type="common">Glistening ink-cap mushroom</name>
    <name type="synonym">Coprinus micaceus</name>
    <dbReference type="NCBI Taxonomy" id="71717"/>
    <lineage>
        <taxon>Eukaryota</taxon>
        <taxon>Fungi</taxon>
        <taxon>Dikarya</taxon>
        <taxon>Basidiomycota</taxon>
        <taxon>Agaricomycotina</taxon>
        <taxon>Agaricomycetes</taxon>
        <taxon>Agaricomycetidae</taxon>
        <taxon>Agaricales</taxon>
        <taxon>Agaricineae</taxon>
        <taxon>Psathyrellaceae</taxon>
        <taxon>Coprinellus</taxon>
    </lineage>
</organism>
<reference evidence="2 3" key="1">
    <citation type="journal article" date="2019" name="Nat. Ecol. Evol.">
        <title>Megaphylogeny resolves global patterns of mushroom evolution.</title>
        <authorList>
            <person name="Varga T."/>
            <person name="Krizsan K."/>
            <person name="Foldi C."/>
            <person name="Dima B."/>
            <person name="Sanchez-Garcia M."/>
            <person name="Sanchez-Ramirez S."/>
            <person name="Szollosi G.J."/>
            <person name="Szarkandi J.G."/>
            <person name="Papp V."/>
            <person name="Albert L."/>
            <person name="Andreopoulos W."/>
            <person name="Angelini C."/>
            <person name="Antonin V."/>
            <person name="Barry K.W."/>
            <person name="Bougher N.L."/>
            <person name="Buchanan P."/>
            <person name="Buyck B."/>
            <person name="Bense V."/>
            <person name="Catcheside P."/>
            <person name="Chovatia M."/>
            <person name="Cooper J."/>
            <person name="Damon W."/>
            <person name="Desjardin D."/>
            <person name="Finy P."/>
            <person name="Geml J."/>
            <person name="Haridas S."/>
            <person name="Hughes K."/>
            <person name="Justo A."/>
            <person name="Karasinski D."/>
            <person name="Kautmanova I."/>
            <person name="Kiss B."/>
            <person name="Kocsube S."/>
            <person name="Kotiranta H."/>
            <person name="LaButti K.M."/>
            <person name="Lechner B.E."/>
            <person name="Liimatainen K."/>
            <person name="Lipzen A."/>
            <person name="Lukacs Z."/>
            <person name="Mihaltcheva S."/>
            <person name="Morgado L.N."/>
            <person name="Niskanen T."/>
            <person name="Noordeloos M.E."/>
            <person name="Ohm R.A."/>
            <person name="Ortiz-Santana B."/>
            <person name="Ovrebo C."/>
            <person name="Racz N."/>
            <person name="Riley R."/>
            <person name="Savchenko A."/>
            <person name="Shiryaev A."/>
            <person name="Soop K."/>
            <person name="Spirin V."/>
            <person name="Szebenyi C."/>
            <person name="Tomsovsky M."/>
            <person name="Tulloss R.E."/>
            <person name="Uehling J."/>
            <person name="Grigoriev I.V."/>
            <person name="Vagvolgyi C."/>
            <person name="Papp T."/>
            <person name="Martin F.M."/>
            <person name="Miettinen O."/>
            <person name="Hibbett D.S."/>
            <person name="Nagy L.G."/>
        </authorList>
    </citation>
    <scope>NUCLEOTIDE SEQUENCE [LARGE SCALE GENOMIC DNA]</scope>
    <source>
        <strain evidence="2 3">FP101781</strain>
    </source>
</reference>